<evidence type="ECO:0000256" key="2">
    <source>
        <dbReference type="ARBA" id="ARBA00022526"/>
    </source>
</evidence>
<comment type="caution">
    <text evidence="4">The sequence shown here is derived from an EMBL/GenBank/DDBJ whole genome shotgun (WGS) entry which is preliminary data.</text>
</comment>
<evidence type="ECO:0000256" key="3">
    <source>
        <dbReference type="SAM" id="SignalP"/>
    </source>
</evidence>
<organism evidence="4 5">
    <name type="scientific">Chryseobacterium salviniae</name>
    <dbReference type="NCBI Taxonomy" id="3101750"/>
    <lineage>
        <taxon>Bacteria</taxon>
        <taxon>Pseudomonadati</taxon>
        <taxon>Bacteroidota</taxon>
        <taxon>Flavobacteriia</taxon>
        <taxon>Flavobacteriales</taxon>
        <taxon>Weeksellaceae</taxon>
        <taxon>Chryseobacterium group</taxon>
        <taxon>Chryseobacterium</taxon>
    </lineage>
</organism>
<name>A0ABU6HQN2_9FLAO</name>
<dbReference type="InterPro" id="IPR019405">
    <property type="entry name" value="Lactonase_7-beta_prop"/>
</dbReference>
<protein>
    <submittedName>
        <fullName evidence="4">Beta-propeller fold lactonase family protein</fullName>
    </submittedName>
</protein>
<dbReference type="SUPFAM" id="SSF51004">
    <property type="entry name" value="C-terminal (heme d1) domain of cytochrome cd1-nitrite reductase"/>
    <property type="match status" value="1"/>
</dbReference>
<proteinExistence type="inferred from homology"/>
<dbReference type="PANTHER" id="PTHR30344">
    <property type="entry name" value="6-PHOSPHOGLUCONOLACTONASE-RELATED"/>
    <property type="match status" value="1"/>
</dbReference>
<gene>
    <name evidence="4" type="ORF">SOP96_06500</name>
</gene>
<dbReference type="InterPro" id="IPR011048">
    <property type="entry name" value="Haem_d1_sf"/>
</dbReference>
<evidence type="ECO:0000313" key="4">
    <source>
        <dbReference type="EMBL" id="MEC3875361.1"/>
    </source>
</evidence>
<dbReference type="Proteomes" id="UP001348397">
    <property type="component" value="Unassembled WGS sequence"/>
</dbReference>
<keyword evidence="5" id="KW-1185">Reference proteome</keyword>
<evidence type="ECO:0000313" key="5">
    <source>
        <dbReference type="Proteomes" id="UP001348397"/>
    </source>
</evidence>
<sequence length="372" mass="38031">MIKRISILSIGVLLLSLFLVSCSDDNDNFTPTIEEKDMGYVFTMTNSSTSNDLLVYSRDENGNLSLKSSVATTGVGSGGGLGSQGALTLSTDKKFLFVVNAGDNSVSSFNVSANNVTLVGKYNLVGQRPVSVAQRGNLVYVLNSAGATGAASVEGFTLNGSTGALSPIANSSTPLSMNTNAAQISFVYDNVIVIAERATNLLTSYVLNSSSIPTNKQSFPSQATQPFGFAVGSGGKIYVTEASASSSVSSYSVSSTGVITNISTLTNNQGGACWAVLNKSESIVYSTNAGGNTISSFNITSSGTLSATQIAFDMGAGNGPNDAGLSSNGNYLYVLAGGSDKIYGYKVNSNSLTSVSGATMFVPGAAFGLAAY</sequence>
<comment type="similarity">
    <text evidence="1">Belongs to the cycloisomerase 2 family.</text>
</comment>
<keyword evidence="2" id="KW-0313">Glucose metabolism</keyword>
<feature type="signal peptide" evidence="3">
    <location>
        <begin position="1"/>
        <end position="23"/>
    </location>
</feature>
<dbReference type="Pfam" id="PF10282">
    <property type="entry name" value="Lactonase"/>
    <property type="match status" value="2"/>
</dbReference>
<keyword evidence="2" id="KW-0119">Carbohydrate metabolism</keyword>
<dbReference type="EMBL" id="JAYLAA010000022">
    <property type="protein sequence ID" value="MEC3875361.1"/>
    <property type="molecule type" value="Genomic_DNA"/>
</dbReference>
<dbReference type="PANTHER" id="PTHR30344:SF1">
    <property type="entry name" value="6-PHOSPHOGLUCONOLACTONASE"/>
    <property type="match status" value="1"/>
</dbReference>
<reference evidence="4 5" key="1">
    <citation type="submission" date="2024-01" db="EMBL/GenBank/DDBJ databases">
        <title>Chryseobacterium sp. T9W2-O.</title>
        <authorList>
            <person name="Maltman C."/>
        </authorList>
    </citation>
    <scope>NUCLEOTIDE SEQUENCE [LARGE SCALE GENOMIC DNA]</scope>
    <source>
        <strain evidence="4 5">T9W2-O</strain>
    </source>
</reference>
<evidence type="ECO:0000256" key="1">
    <source>
        <dbReference type="ARBA" id="ARBA00005564"/>
    </source>
</evidence>
<dbReference type="RefSeq" id="WP_326320188.1">
    <property type="nucleotide sequence ID" value="NZ_JAYLAA010000022.1"/>
</dbReference>
<dbReference type="PROSITE" id="PS51257">
    <property type="entry name" value="PROKAR_LIPOPROTEIN"/>
    <property type="match status" value="1"/>
</dbReference>
<feature type="chain" id="PRO_5045176109" evidence="3">
    <location>
        <begin position="24"/>
        <end position="372"/>
    </location>
</feature>
<dbReference type="Gene3D" id="2.130.10.10">
    <property type="entry name" value="YVTN repeat-like/Quinoprotein amine dehydrogenase"/>
    <property type="match status" value="2"/>
</dbReference>
<keyword evidence="3" id="KW-0732">Signal</keyword>
<dbReference type="InterPro" id="IPR015943">
    <property type="entry name" value="WD40/YVTN_repeat-like_dom_sf"/>
</dbReference>
<accession>A0ABU6HQN2</accession>
<dbReference type="InterPro" id="IPR050282">
    <property type="entry name" value="Cycloisomerase_2"/>
</dbReference>